<proteinExistence type="predicted"/>
<feature type="compositionally biased region" description="Acidic residues" evidence="1">
    <location>
        <begin position="444"/>
        <end position="458"/>
    </location>
</feature>
<feature type="region of interest" description="Disordered" evidence="1">
    <location>
        <begin position="444"/>
        <end position="465"/>
    </location>
</feature>
<keyword evidence="2" id="KW-1133">Transmembrane helix</keyword>
<evidence type="ECO:0000313" key="3">
    <source>
        <dbReference type="EMBL" id="GHB92001.1"/>
    </source>
</evidence>
<evidence type="ECO:0000313" key="4">
    <source>
        <dbReference type="Proteomes" id="UP000642829"/>
    </source>
</evidence>
<feature type="transmembrane region" description="Helical" evidence="2">
    <location>
        <begin position="51"/>
        <end position="73"/>
    </location>
</feature>
<feature type="transmembrane region" description="Helical" evidence="2">
    <location>
        <begin position="85"/>
        <end position="104"/>
    </location>
</feature>
<gene>
    <name evidence="3" type="ORF">GCM10007047_03710</name>
</gene>
<name>A0A8J3GDI9_9BACT</name>
<reference evidence="3" key="1">
    <citation type="journal article" date="2014" name="Int. J. Syst. Evol. Microbiol.">
        <title>Complete genome sequence of Corynebacterium casei LMG S-19264T (=DSM 44701T), isolated from a smear-ripened cheese.</title>
        <authorList>
            <consortium name="US DOE Joint Genome Institute (JGI-PGF)"/>
            <person name="Walter F."/>
            <person name="Albersmeier A."/>
            <person name="Kalinowski J."/>
            <person name="Ruckert C."/>
        </authorList>
    </citation>
    <scope>NUCLEOTIDE SEQUENCE</scope>
    <source>
        <strain evidence="3">KCTC 12870</strain>
    </source>
</reference>
<sequence length="465" mass="52582">MNFRGTLIGSLLFAGFLGSFQIAPNDILALAVFGLMFLAFYRALETHIPIIEITACIATLQWLVGPVIGYRYGSTDLRYEMYVDAARYFSYAIPGTCFYLAALFMWPMDQWQALKLSTLKEEIYFRRGIALLIISLVAQLIAGRVPGSLAFFFFLLTQLRYVGAIYFLFSGHRMRYLLIIFSIGTLVVRSAESAMFHDLIIWVSLIACFWYQTIKWSASKKAVFFTAGFICVFTIQLVKADYRAQVWSGRDASLFAVAYDKIVRNQAFFNEQSLKAAGQRINQGWIISAIMLNVPMVEPYANGDTIKEAVISSIFPRAIMKNKALAGGKINFEHFTGLRLESNTSMGISILGEAYGNYGSFGGAIFMFIWGLAYATIYRIVTRFTHRDIAFLFWIPLVFYQAIKAETELLVVLNQLIKGSIVAYLVYTCLHHFLVPDQINQEIETDDEDEDDNEDDATDQISAVN</sequence>
<reference evidence="3" key="2">
    <citation type="submission" date="2020-09" db="EMBL/GenBank/DDBJ databases">
        <authorList>
            <person name="Sun Q."/>
            <person name="Kim S."/>
        </authorList>
    </citation>
    <scope>NUCLEOTIDE SEQUENCE</scope>
    <source>
        <strain evidence="3">KCTC 12870</strain>
    </source>
</reference>
<feature type="transmembrane region" description="Helical" evidence="2">
    <location>
        <begin position="199"/>
        <end position="214"/>
    </location>
</feature>
<accession>A0A8J3GDI9</accession>
<keyword evidence="4" id="KW-1185">Reference proteome</keyword>
<comment type="caution">
    <text evidence="3">The sequence shown here is derived from an EMBL/GenBank/DDBJ whole genome shotgun (WGS) entry which is preliminary data.</text>
</comment>
<feature type="transmembrane region" description="Helical" evidence="2">
    <location>
        <begin position="221"/>
        <end position="238"/>
    </location>
</feature>
<keyword evidence="2" id="KW-0472">Membrane</keyword>
<dbReference type="RefSeq" id="WP_189511286.1">
    <property type="nucleotide sequence ID" value="NZ_BMXG01000002.1"/>
</dbReference>
<feature type="transmembrane region" description="Helical" evidence="2">
    <location>
        <begin position="358"/>
        <end position="377"/>
    </location>
</feature>
<feature type="transmembrane region" description="Helical" evidence="2">
    <location>
        <begin position="28"/>
        <end position="44"/>
    </location>
</feature>
<dbReference type="Proteomes" id="UP000642829">
    <property type="component" value="Unassembled WGS sequence"/>
</dbReference>
<keyword evidence="2" id="KW-0812">Transmembrane</keyword>
<evidence type="ECO:0000256" key="1">
    <source>
        <dbReference type="SAM" id="MobiDB-lite"/>
    </source>
</evidence>
<feature type="transmembrane region" description="Helical" evidence="2">
    <location>
        <begin position="148"/>
        <end position="169"/>
    </location>
</feature>
<dbReference type="AlphaFoldDB" id="A0A8J3GDI9"/>
<dbReference type="EMBL" id="BMXG01000002">
    <property type="protein sequence ID" value="GHB92001.1"/>
    <property type="molecule type" value="Genomic_DNA"/>
</dbReference>
<feature type="transmembrane region" description="Helical" evidence="2">
    <location>
        <begin position="124"/>
        <end position="142"/>
    </location>
</feature>
<evidence type="ECO:0008006" key="5">
    <source>
        <dbReference type="Google" id="ProtNLM"/>
    </source>
</evidence>
<organism evidence="3 4">
    <name type="scientific">Cerasicoccus arenae</name>
    <dbReference type="NCBI Taxonomy" id="424488"/>
    <lineage>
        <taxon>Bacteria</taxon>
        <taxon>Pseudomonadati</taxon>
        <taxon>Verrucomicrobiota</taxon>
        <taxon>Opitutia</taxon>
        <taxon>Puniceicoccales</taxon>
        <taxon>Cerasicoccaceae</taxon>
        <taxon>Cerasicoccus</taxon>
    </lineage>
</organism>
<protein>
    <recommendedName>
        <fullName evidence="5">O-antigen polysaccharide polymerase Wzy</fullName>
    </recommendedName>
</protein>
<evidence type="ECO:0000256" key="2">
    <source>
        <dbReference type="SAM" id="Phobius"/>
    </source>
</evidence>